<dbReference type="OrthoDB" id="4882at2759"/>
<evidence type="ECO:0000256" key="2">
    <source>
        <dbReference type="ARBA" id="ARBA00033753"/>
    </source>
</evidence>
<dbReference type="VEuPathDB" id="AmoebaDB:NAEGRDRAFT_64276"/>
<comment type="similarity">
    <text evidence="2">Belongs to the tRNA methyltransferase O family.</text>
</comment>
<protein>
    <submittedName>
        <fullName evidence="5">Predicted protein</fullName>
    </submittedName>
</protein>
<reference evidence="5 6" key="1">
    <citation type="journal article" date="2010" name="Cell">
        <title>The genome of Naegleria gruberi illuminates early eukaryotic versatility.</title>
        <authorList>
            <person name="Fritz-Laylin L.K."/>
            <person name="Prochnik S.E."/>
            <person name="Ginger M.L."/>
            <person name="Dacks J.B."/>
            <person name="Carpenter M.L."/>
            <person name="Field M.C."/>
            <person name="Kuo A."/>
            <person name="Paredez A."/>
            <person name="Chapman J."/>
            <person name="Pham J."/>
            <person name="Shu S."/>
            <person name="Neupane R."/>
            <person name="Cipriano M."/>
            <person name="Mancuso J."/>
            <person name="Tu H."/>
            <person name="Salamov A."/>
            <person name="Lindquist E."/>
            <person name="Shapiro H."/>
            <person name="Lucas S."/>
            <person name="Grigoriev I.V."/>
            <person name="Cande W.Z."/>
            <person name="Fulton C."/>
            <person name="Rokhsar D.S."/>
            <person name="Dawson S.C."/>
        </authorList>
    </citation>
    <scope>NUCLEOTIDE SEQUENCE [LARGE SCALE GENOMIC DNA]</scope>
    <source>
        <strain evidence="5 6">NEG-M</strain>
    </source>
</reference>
<dbReference type="Gene3D" id="3.30.2310.10">
    <property type="entry name" value="YaeB-like"/>
    <property type="match status" value="1"/>
</dbReference>
<dbReference type="KEGG" id="ngr:NAEGRDRAFT_64276"/>
<keyword evidence="1" id="KW-0949">S-adenosyl-L-methionine</keyword>
<evidence type="ECO:0000313" key="5">
    <source>
        <dbReference type="EMBL" id="EFC47747.1"/>
    </source>
</evidence>
<dbReference type="InParanoid" id="D2V615"/>
<dbReference type="InterPro" id="IPR023370">
    <property type="entry name" value="TrmO-like_N"/>
</dbReference>
<dbReference type="AlphaFoldDB" id="D2V615"/>
<dbReference type="eggNOG" id="KOG2942">
    <property type="taxonomic scope" value="Eukaryota"/>
</dbReference>
<dbReference type="InterPro" id="IPR036414">
    <property type="entry name" value="YaeB_N_sf"/>
</dbReference>
<dbReference type="EMBL" id="GG738853">
    <property type="protein sequence ID" value="EFC47747.1"/>
    <property type="molecule type" value="Genomic_DNA"/>
</dbReference>
<proteinExistence type="inferred from homology"/>
<dbReference type="CDD" id="cd09281">
    <property type="entry name" value="UPF0066"/>
    <property type="match status" value="1"/>
</dbReference>
<dbReference type="Pfam" id="PF01980">
    <property type="entry name" value="TrmO_N"/>
    <property type="match status" value="2"/>
</dbReference>
<feature type="compositionally biased region" description="Low complexity" evidence="3">
    <location>
        <begin position="1"/>
        <end position="25"/>
    </location>
</feature>
<organism evidence="6">
    <name type="scientific">Naegleria gruberi</name>
    <name type="common">Amoeba</name>
    <dbReference type="NCBI Taxonomy" id="5762"/>
    <lineage>
        <taxon>Eukaryota</taxon>
        <taxon>Discoba</taxon>
        <taxon>Heterolobosea</taxon>
        <taxon>Tetramitia</taxon>
        <taxon>Eutetramitia</taxon>
        <taxon>Vahlkampfiidae</taxon>
        <taxon>Naegleria</taxon>
    </lineage>
</organism>
<feature type="region of interest" description="Disordered" evidence="3">
    <location>
        <begin position="120"/>
        <end position="167"/>
    </location>
</feature>
<evidence type="ECO:0000313" key="6">
    <source>
        <dbReference type="Proteomes" id="UP000006671"/>
    </source>
</evidence>
<dbReference type="Gene3D" id="2.40.30.70">
    <property type="entry name" value="YaeB-like"/>
    <property type="match status" value="1"/>
</dbReference>
<dbReference type="InterPro" id="IPR036413">
    <property type="entry name" value="YaeB-like_sf"/>
</dbReference>
<evidence type="ECO:0000256" key="1">
    <source>
        <dbReference type="ARBA" id="ARBA00022691"/>
    </source>
</evidence>
<dbReference type="GeneID" id="8849377"/>
<dbReference type="OMA" id="LTVCFNE"/>
<gene>
    <name evidence="5" type="ORF">NAEGRDRAFT_64276</name>
</gene>
<evidence type="ECO:0000256" key="3">
    <source>
        <dbReference type="SAM" id="MobiDB-lite"/>
    </source>
</evidence>
<keyword evidence="6" id="KW-1185">Reference proteome</keyword>
<dbReference type="PANTHER" id="PTHR12818">
    <property type="entry name" value="TRNA (ADENINE(37)-N6)-METHYLTRANSFERASE"/>
    <property type="match status" value="1"/>
</dbReference>
<feature type="domain" description="TsaA-like" evidence="4">
    <location>
        <begin position="45"/>
        <end position="227"/>
    </location>
</feature>
<accession>D2V615</accession>
<dbReference type="InterPro" id="IPR040372">
    <property type="entry name" value="YaeB-like"/>
</dbReference>
<feature type="region of interest" description="Disordered" evidence="3">
    <location>
        <begin position="1"/>
        <end position="35"/>
    </location>
</feature>
<dbReference type="RefSeq" id="XP_002680491.1">
    <property type="nucleotide sequence ID" value="XM_002680445.1"/>
</dbReference>
<dbReference type="SUPFAM" id="SSF118196">
    <property type="entry name" value="YaeB-like"/>
    <property type="match status" value="1"/>
</dbReference>
<dbReference type="PROSITE" id="PS51668">
    <property type="entry name" value="TSAA_2"/>
    <property type="match status" value="1"/>
</dbReference>
<dbReference type="Proteomes" id="UP000006671">
    <property type="component" value="Unassembled WGS sequence"/>
</dbReference>
<name>D2V615_NAEGR</name>
<sequence>MSESNNHSEPSSSSSSDNSNANNNNQKQQTSDQDWDTIRSMTIEMKPIGIFHSCYKFKNATPRQGALAPIGRGRLKIQSPLFAMNNQHHSLMGIEQFSHVWLVYYFHDNNNMEKLNTIHQNNTTNNTTNDSNSDNNNNNSQNNNNNSEEEQGLIRPQVKPPRLNGKKVGLFSVRSPHRPNPIGLTLATIEQVDLKKGELLLSGVDLIDGTPVLDIKPYISRYDSVFGGVDIYGRKATGYENNDEKKVEYKEPEWIDLDPVVGHINSVEFTEEAITQIKECSIELDIEKQFGYKNWIDVREAIEQMLILDPRSIYRRKKCEDKVYWFHFDDLNLSTTIKTEGDKTVATVFKCEIWSKIVASLTEEEKRIHHITK</sequence>
<evidence type="ECO:0000259" key="4">
    <source>
        <dbReference type="PROSITE" id="PS51668"/>
    </source>
</evidence>
<feature type="compositionally biased region" description="Low complexity" evidence="3">
    <location>
        <begin position="120"/>
        <end position="146"/>
    </location>
</feature>
<dbReference type="PANTHER" id="PTHR12818:SF0">
    <property type="entry name" value="TRNA (ADENINE(37)-N6)-METHYLTRANSFERASE"/>
    <property type="match status" value="1"/>
</dbReference>